<keyword evidence="7" id="KW-0131">Cell cycle</keyword>
<evidence type="ECO:0000256" key="6">
    <source>
        <dbReference type="ARBA" id="ARBA00023242"/>
    </source>
</evidence>
<evidence type="ECO:0000256" key="7">
    <source>
        <dbReference type="ARBA" id="ARBA00023306"/>
    </source>
</evidence>
<comment type="subcellular location">
    <subcellularLocation>
        <location evidence="1">Nucleus</location>
    </subcellularLocation>
</comment>
<dbReference type="eggNOG" id="KOG4593">
    <property type="taxonomic scope" value="Eukaryota"/>
</dbReference>
<dbReference type="GO" id="GO:0072686">
    <property type="term" value="C:mitotic spindle"/>
    <property type="evidence" value="ECO:0007669"/>
    <property type="project" value="TreeGrafter"/>
</dbReference>
<dbReference type="InterPro" id="IPR008672">
    <property type="entry name" value="Mad1"/>
</dbReference>
<organism evidence="10 11">
    <name type="scientific">Kazachstania africana (strain ATCC 22294 / BCRC 22015 / CBS 2517 / CECT 1963 / NBRC 1671 / NRRL Y-8276)</name>
    <name type="common">Yeast</name>
    <name type="synonym">Kluyveromyces africanus</name>
    <dbReference type="NCBI Taxonomy" id="1071382"/>
    <lineage>
        <taxon>Eukaryota</taxon>
        <taxon>Fungi</taxon>
        <taxon>Dikarya</taxon>
        <taxon>Ascomycota</taxon>
        <taxon>Saccharomycotina</taxon>
        <taxon>Saccharomycetes</taxon>
        <taxon>Saccharomycetales</taxon>
        <taxon>Saccharomycetaceae</taxon>
        <taxon>Kazachstania</taxon>
    </lineage>
</organism>
<dbReference type="Gene3D" id="3.30.457.60">
    <property type="match status" value="1"/>
</dbReference>
<evidence type="ECO:0000256" key="2">
    <source>
        <dbReference type="ARBA" id="ARBA00008029"/>
    </source>
</evidence>
<protein>
    <recommendedName>
        <fullName evidence="3">Spindle assembly checkpoint component MAD1</fullName>
    </recommendedName>
    <alternativeName>
        <fullName evidence="8">Mitotic arrest deficient protein 1</fullName>
    </alternativeName>
</protein>
<dbReference type="GO" id="GO:0044774">
    <property type="term" value="P:mitotic DNA integrity checkpoint signaling"/>
    <property type="evidence" value="ECO:0007669"/>
    <property type="project" value="EnsemblFungi"/>
</dbReference>
<comment type="similarity">
    <text evidence="2">Belongs to the MAD1 family.</text>
</comment>
<feature type="coiled-coil region" evidence="9">
    <location>
        <begin position="158"/>
        <end position="196"/>
    </location>
</feature>
<evidence type="ECO:0000256" key="3">
    <source>
        <dbReference type="ARBA" id="ARBA00022019"/>
    </source>
</evidence>
<proteinExistence type="inferred from homology"/>
<dbReference type="Proteomes" id="UP000005220">
    <property type="component" value="Chromosome 3"/>
</dbReference>
<dbReference type="GO" id="GO:0051301">
    <property type="term" value="P:cell division"/>
    <property type="evidence" value="ECO:0007669"/>
    <property type="project" value="UniProtKB-KW"/>
</dbReference>
<dbReference type="HOGENOM" id="CLU_026595_0_0_1"/>
<dbReference type="GO" id="GO:0051315">
    <property type="term" value="P:attachment of mitotic spindle microtubules to kinetochore"/>
    <property type="evidence" value="ECO:0007669"/>
    <property type="project" value="TreeGrafter"/>
</dbReference>
<evidence type="ECO:0000256" key="4">
    <source>
        <dbReference type="ARBA" id="ARBA00022618"/>
    </source>
</evidence>
<gene>
    <name evidence="10" type="primary">KAFR0C02150</name>
    <name evidence="10" type="ORF">KAFR_0C02150</name>
</gene>
<dbReference type="STRING" id="1071382.H2AS58"/>
<feature type="coiled-coil region" evidence="9">
    <location>
        <begin position="41"/>
        <end position="121"/>
    </location>
</feature>
<feature type="coiled-coil region" evidence="9">
    <location>
        <begin position="336"/>
        <end position="381"/>
    </location>
</feature>
<dbReference type="FunCoup" id="H2AS58">
    <property type="interactions" value="377"/>
</dbReference>
<sequence>MSVSGGSSPFLETPLEATSDKGIHLEDSPVRVGKNNHVDTIEAKDRQIISLEYKLNTLQNEFELERLQTQRQCNTLDKQYRSAVDELEKALDDTKFLHESNSKLQEELSVVKDQLNSTELEKDKIINGLQFKIRAIEQELSDSRLNQDSERSKLTNEVETCKIENENSQALLAKYEEELQKQSSELKNLIKSNNEKDIEISELKTTKIVNSHPNYSTEDLQELATMNRMFQDQMKYVKELEEANIKQANELKRLRNLNDSSQFWKSENEKLQSKLQDLEILENNIQELQVENIDLKSKLTSMNIFDDQNDKPENIINDWQLTKKENLILTDENSKLKLSVNNLKLLNEELAMERNQLLDLNKNYESSLINLKKLNHELDQQRLLSFEECKLLRKQLDDVNEVVTSDNEGRTKEMQSHKELETLIDDYKNKTDDLTNELKHINEQLLNSQKEQQNQLTKKRKTNDYNGLSYYSQRMNELQLENVELKRNLQKYQNLNKLLEEKTKKLISLKEKKIRILQLRDNPLANDQFIKKKQITLLQNENKDLMEQIKDSASDVRTVPFSVYESLSFELKQQENEIFKVNKKSVRLKEMFNKKSLEFIDVVNSILGFRLEFQQDNKVKIYSCFKPDKFLVVDLVKNTLVSNLNLHNWDELLKLWIEERGQIPCFLATVTLQLWEQLNSEKNVELTSI</sequence>
<dbReference type="OrthoDB" id="331602at2759"/>
<keyword evidence="11" id="KW-1185">Reference proteome</keyword>
<dbReference type="GO" id="GO:0006913">
    <property type="term" value="P:nucleocytoplasmic transport"/>
    <property type="evidence" value="ECO:0007669"/>
    <property type="project" value="EnsemblFungi"/>
</dbReference>
<evidence type="ECO:0000256" key="9">
    <source>
        <dbReference type="SAM" id="Coils"/>
    </source>
</evidence>
<dbReference type="GO" id="GO:0000776">
    <property type="term" value="C:kinetochore"/>
    <property type="evidence" value="ECO:0007669"/>
    <property type="project" value="EnsemblFungi"/>
</dbReference>
<dbReference type="RefSeq" id="XP_003956343.1">
    <property type="nucleotide sequence ID" value="XM_003956294.1"/>
</dbReference>
<dbReference type="EMBL" id="HE650823">
    <property type="protein sequence ID" value="CCF57208.1"/>
    <property type="molecule type" value="Genomic_DNA"/>
</dbReference>
<evidence type="ECO:0000256" key="1">
    <source>
        <dbReference type="ARBA" id="ARBA00004123"/>
    </source>
</evidence>
<evidence type="ECO:0000313" key="10">
    <source>
        <dbReference type="EMBL" id="CCF57208.1"/>
    </source>
</evidence>
<keyword evidence="5" id="KW-0498">Mitosis</keyword>
<dbReference type="GO" id="GO:0007094">
    <property type="term" value="P:mitotic spindle assembly checkpoint signaling"/>
    <property type="evidence" value="ECO:0007669"/>
    <property type="project" value="EnsemblFungi"/>
</dbReference>
<name>H2AS58_KAZAF</name>
<dbReference type="GO" id="GO:0005635">
    <property type="term" value="C:nuclear envelope"/>
    <property type="evidence" value="ECO:0007669"/>
    <property type="project" value="TreeGrafter"/>
</dbReference>
<dbReference type="InParanoid" id="H2AS58"/>
<dbReference type="AlphaFoldDB" id="H2AS58"/>
<feature type="coiled-coil region" evidence="9">
    <location>
        <begin position="237"/>
        <end position="298"/>
    </location>
</feature>
<accession>H2AS58</accession>
<feature type="coiled-coil region" evidence="9">
    <location>
        <begin position="417"/>
        <end position="591"/>
    </location>
</feature>
<dbReference type="GO" id="GO:0090268">
    <property type="term" value="P:activation of mitotic cell cycle spindle assembly checkpoint"/>
    <property type="evidence" value="ECO:0007669"/>
    <property type="project" value="EnsemblFungi"/>
</dbReference>
<evidence type="ECO:0000256" key="8">
    <source>
        <dbReference type="ARBA" id="ARBA00032890"/>
    </source>
</evidence>
<keyword evidence="9" id="KW-0175">Coiled coil</keyword>
<dbReference type="GO" id="GO:1901925">
    <property type="term" value="P:negative regulation of protein import into nucleus during spindle assembly checkpoint"/>
    <property type="evidence" value="ECO:0007669"/>
    <property type="project" value="EnsemblFungi"/>
</dbReference>
<keyword evidence="6" id="KW-0539">Nucleus</keyword>
<dbReference type="Pfam" id="PF05557">
    <property type="entry name" value="MAD"/>
    <property type="match status" value="1"/>
</dbReference>
<reference evidence="10 11" key="1">
    <citation type="journal article" date="2011" name="Proc. Natl. Acad. Sci. U.S.A.">
        <title>Evolutionary erosion of yeast sex chromosomes by mating-type switching accidents.</title>
        <authorList>
            <person name="Gordon J.L."/>
            <person name="Armisen D."/>
            <person name="Proux-Wera E."/>
            <person name="Oheigeartaigh S.S."/>
            <person name="Byrne K.P."/>
            <person name="Wolfe K.H."/>
        </authorList>
    </citation>
    <scope>NUCLEOTIDE SEQUENCE [LARGE SCALE GENOMIC DNA]</scope>
    <source>
        <strain evidence="11">ATCC 22294 / BCRC 22015 / CBS 2517 / CECT 1963 / NBRC 1671 / NRRL Y-8276</strain>
    </source>
</reference>
<evidence type="ECO:0000313" key="11">
    <source>
        <dbReference type="Proteomes" id="UP000005220"/>
    </source>
</evidence>
<keyword evidence="4" id="KW-0132">Cell division</keyword>
<dbReference type="PANTHER" id="PTHR23168:SF0">
    <property type="entry name" value="MITOTIC SPINDLE ASSEMBLY CHECKPOINT PROTEIN MAD1"/>
    <property type="match status" value="1"/>
</dbReference>
<dbReference type="GeneID" id="13885127"/>
<evidence type="ECO:0000256" key="5">
    <source>
        <dbReference type="ARBA" id="ARBA00022776"/>
    </source>
</evidence>
<dbReference type="KEGG" id="kaf:KAFR_0C02150"/>
<dbReference type="PANTHER" id="PTHR23168">
    <property type="entry name" value="MITOTIC SPINDLE ASSEMBLY CHECKPOINT PROTEIN MAD1 MITOTIC ARREST DEFICIENT-LIKE PROTEIN 1"/>
    <property type="match status" value="1"/>
</dbReference>